<name>A0ABR3FXB5_9AGAR</name>
<reference evidence="1 2" key="1">
    <citation type="submission" date="2024-02" db="EMBL/GenBank/DDBJ databases">
        <title>A draft genome for the cacao thread blight pathogen Marasmius crinis-equi.</title>
        <authorList>
            <person name="Cohen S.P."/>
            <person name="Baruah I.K."/>
            <person name="Amoako-Attah I."/>
            <person name="Bukari Y."/>
            <person name="Meinhardt L.W."/>
            <person name="Bailey B.A."/>
        </authorList>
    </citation>
    <scope>NUCLEOTIDE SEQUENCE [LARGE SCALE GENOMIC DNA]</scope>
    <source>
        <strain evidence="1 2">GH-76</strain>
    </source>
</reference>
<dbReference type="Proteomes" id="UP001465976">
    <property type="component" value="Unassembled WGS sequence"/>
</dbReference>
<gene>
    <name evidence="1" type="ORF">V5O48_001843</name>
</gene>
<sequence>MAHRDIVAEFKKSRERDQVRRDLLMQFQQSDRIQDFKEKIKEEIMQLLLKDEMVRCAVTVGSSRDANKMLFDELQRFPTLERAVADHPMFSDEMLLGKIRDYIERSLEEKDGKE</sequence>
<accession>A0ABR3FXB5</accession>
<evidence type="ECO:0000313" key="2">
    <source>
        <dbReference type="Proteomes" id="UP001465976"/>
    </source>
</evidence>
<organism evidence="1 2">
    <name type="scientific">Marasmius crinis-equi</name>
    <dbReference type="NCBI Taxonomy" id="585013"/>
    <lineage>
        <taxon>Eukaryota</taxon>
        <taxon>Fungi</taxon>
        <taxon>Dikarya</taxon>
        <taxon>Basidiomycota</taxon>
        <taxon>Agaricomycotina</taxon>
        <taxon>Agaricomycetes</taxon>
        <taxon>Agaricomycetidae</taxon>
        <taxon>Agaricales</taxon>
        <taxon>Marasmiineae</taxon>
        <taxon>Marasmiaceae</taxon>
        <taxon>Marasmius</taxon>
    </lineage>
</organism>
<dbReference type="EMBL" id="JBAHYK010000037">
    <property type="protein sequence ID" value="KAL0580184.1"/>
    <property type="molecule type" value="Genomic_DNA"/>
</dbReference>
<comment type="caution">
    <text evidence="1">The sequence shown here is derived from an EMBL/GenBank/DDBJ whole genome shotgun (WGS) entry which is preliminary data.</text>
</comment>
<proteinExistence type="predicted"/>
<keyword evidence="2" id="KW-1185">Reference proteome</keyword>
<evidence type="ECO:0000313" key="1">
    <source>
        <dbReference type="EMBL" id="KAL0580184.1"/>
    </source>
</evidence>
<protein>
    <submittedName>
        <fullName evidence="1">Uncharacterized protein</fullName>
    </submittedName>
</protein>